<evidence type="ECO:0000313" key="4">
    <source>
        <dbReference type="Proteomes" id="UP001054945"/>
    </source>
</evidence>
<reference evidence="3 4" key="1">
    <citation type="submission" date="2021-06" db="EMBL/GenBank/DDBJ databases">
        <title>Caerostris extrusa draft genome.</title>
        <authorList>
            <person name="Kono N."/>
            <person name="Arakawa K."/>
        </authorList>
    </citation>
    <scope>NUCLEOTIDE SEQUENCE [LARGE SCALE GENOMIC DNA]</scope>
</reference>
<dbReference type="Proteomes" id="UP001054945">
    <property type="component" value="Unassembled WGS sequence"/>
</dbReference>
<dbReference type="EMBL" id="BPLR01004832">
    <property type="protein sequence ID" value="GIX97868.1"/>
    <property type="molecule type" value="Genomic_DNA"/>
</dbReference>
<organism evidence="3 4">
    <name type="scientific">Caerostris extrusa</name>
    <name type="common">Bark spider</name>
    <name type="synonym">Caerostris bankana</name>
    <dbReference type="NCBI Taxonomy" id="172846"/>
    <lineage>
        <taxon>Eukaryota</taxon>
        <taxon>Metazoa</taxon>
        <taxon>Ecdysozoa</taxon>
        <taxon>Arthropoda</taxon>
        <taxon>Chelicerata</taxon>
        <taxon>Arachnida</taxon>
        <taxon>Araneae</taxon>
        <taxon>Araneomorphae</taxon>
        <taxon>Entelegynae</taxon>
        <taxon>Araneoidea</taxon>
        <taxon>Araneidae</taxon>
        <taxon>Caerostris</taxon>
    </lineage>
</organism>
<comment type="caution">
    <text evidence="3">The sequence shown here is derived from an EMBL/GenBank/DDBJ whole genome shotgun (WGS) entry which is preliminary data.</text>
</comment>
<sequence length="118" mass="12456">MRHSIDFGGSLECRSLDLRWKRRFIGVIDLTLFVHLLVGGTAITSTDSLKSANDFGGEGRKALPVGSAGRAGVRPRSVHRSPEDNALSSAAANPSSRKMVHASGIHSATSCERGSLGL</sequence>
<keyword evidence="2" id="KW-1133">Transmembrane helix</keyword>
<evidence type="ECO:0000313" key="3">
    <source>
        <dbReference type="EMBL" id="GIX97868.1"/>
    </source>
</evidence>
<feature type="region of interest" description="Disordered" evidence="1">
    <location>
        <begin position="58"/>
        <end position="118"/>
    </location>
</feature>
<evidence type="ECO:0000256" key="2">
    <source>
        <dbReference type="SAM" id="Phobius"/>
    </source>
</evidence>
<protein>
    <submittedName>
        <fullName evidence="3">Uncharacterized protein</fullName>
    </submittedName>
</protein>
<gene>
    <name evidence="3" type="ORF">CEXT_398761</name>
</gene>
<accession>A0AAV4PNH5</accession>
<name>A0AAV4PNH5_CAEEX</name>
<proteinExistence type="predicted"/>
<keyword evidence="2" id="KW-0812">Transmembrane</keyword>
<keyword evidence="4" id="KW-1185">Reference proteome</keyword>
<keyword evidence="2" id="KW-0472">Membrane</keyword>
<feature type="compositionally biased region" description="Low complexity" evidence="1">
    <location>
        <begin position="85"/>
        <end position="96"/>
    </location>
</feature>
<dbReference type="AlphaFoldDB" id="A0AAV4PNH5"/>
<evidence type="ECO:0000256" key="1">
    <source>
        <dbReference type="SAM" id="MobiDB-lite"/>
    </source>
</evidence>
<feature type="transmembrane region" description="Helical" evidence="2">
    <location>
        <begin position="24"/>
        <end position="43"/>
    </location>
</feature>